<gene>
    <name evidence="1" type="ORF">NYM_LOCUS5466</name>
</gene>
<protein>
    <submittedName>
        <fullName evidence="1">Uncharacterized protein</fullName>
    </submittedName>
</protein>
<evidence type="ECO:0000313" key="1">
    <source>
        <dbReference type="EMBL" id="VVV54924.1"/>
    </source>
</evidence>
<organism evidence="1">
    <name type="scientific">Nymphaea colorata</name>
    <name type="common">pocket water lily</name>
    <dbReference type="NCBI Taxonomy" id="210225"/>
    <lineage>
        <taxon>Eukaryota</taxon>
        <taxon>Viridiplantae</taxon>
        <taxon>Streptophyta</taxon>
        <taxon>Embryophyta</taxon>
        <taxon>Tracheophyta</taxon>
        <taxon>Spermatophyta</taxon>
        <taxon>Magnoliopsida</taxon>
        <taxon>Nymphaeales</taxon>
        <taxon>Nymphaeaceae</taxon>
        <taxon>Nymphaea</taxon>
    </lineage>
</organism>
<proteinExistence type="predicted"/>
<reference evidence="1" key="1">
    <citation type="submission" date="2019-09" db="EMBL/GenBank/DDBJ databases">
        <authorList>
            <person name="Zhang L."/>
        </authorList>
    </citation>
    <scope>NUCLEOTIDE SEQUENCE</scope>
</reference>
<sequence length="18" mass="1994">MTRASRILLCICLNCLGI</sequence>
<name>A0A5K0WNT8_9MAGN</name>
<accession>A0A5K0WNT8</accession>
<dbReference type="EMBL" id="LR721775">
    <property type="protein sequence ID" value="VVV54924.1"/>
    <property type="molecule type" value="Genomic_DNA"/>
</dbReference>
<dbReference type="AlphaFoldDB" id="A0A5K0WNT8"/>